<accession>E4T1J8</accession>
<dbReference type="KEGG" id="ppn:Palpr_0432"/>
<keyword evidence="1" id="KW-0472">Membrane</keyword>
<evidence type="ECO:0000256" key="1">
    <source>
        <dbReference type="SAM" id="Phobius"/>
    </source>
</evidence>
<dbReference type="HOGENOM" id="CLU_920845_0_0_10"/>
<dbReference type="AlphaFoldDB" id="E4T1J8"/>
<name>E4T1J8_PALPW</name>
<evidence type="ECO:0000313" key="2">
    <source>
        <dbReference type="EMBL" id="ADQ78592.1"/>
    </source>
</evidence>
<keyword evidence="3" id="KW-1185">Reference proteome</keyword>
<dbReference type="STRING" id="694427.Palpr_0432"/>
<feature type="transmembrane region" description="Helical" evidence="1">
    <location>
        <begin position="12"/>
        <end position="34"/>
    </location>
</feature>
<organism evidence="2 3">
    <name type="scientific">Paludibacter propionicigenes (strain DSM 17365 / JCM 13257 / WB4)</name>
    <dbReference type="NCBI Taxonomy" id="694427"/>
    <lineage>
        <taxon>Bacteria</taxon>
        <taxon>Pseudomonadati</taxon>
        <taxon>Bacteroidota</taxon>
        <taxon>Bacteroidia</taxon>
        <taxon>Bacteroidales</taxon>
        <taxon>Paludibacteraceae</taxon>
        <taxon>Paludibacter</taxon>
    </lineage>
</organism>
<keyword evidence="1" id="KW-1133">Transmembrane helix</keyword>
<dbReference type="EMBL" id="CP002345">
    <property type="protein sequence ID" value="ADQ78592.1"/>
    <property type="molecule type" value="Genomic_DNA"/>
</dbReference>
<sequence>MNIFKKYKSKSIAVVLSLVIYGLMFLLLAVIPGFDSAMNLDDSKIEEEPIQFQMLEDIALRSMTETKADDKKTIGKAESTDKKAIESKITNEDVDKNIDKADSDDPTNVVLNQDSVMMEQLKKTLSVLKEVIPPDSLAKNPIEQQTTEKVRQALAERGQNTASDWEFIKSNYKTIQNIRRVYPYVLKAKEVIDNLNAKLATMNDAKEKKKLIKQTEKELFSQFEKDVRKMSYSQGKLLLKLLARETNESAYGLIKTYKGGIPATFWYGVGLLFHENLKTKYDSIGEDAALEKIVRKHRLGEF</sequence>
<dbReference type="eggNOG" id="ENOG502Z7JA">
    <property type="taxonomic scope" value="Bacteria"/>
</dbReference>
<gene>
    <name evidence="2" type="ordered locus">Palpr_0432</name>
</gene>
<dbReference type="InterPro" id="IPR025636">
    <property type="entry name" value="DUF4294"/>
</dbReference>
<reference key="1">
    <citation type="submission" date="2010-11" db="EMBL/GenBank/DDBJ databases">
        <title>The complete genome of Paludibacter propionicigenes DSM 17365.</title>
        <authorList>
            <consortium name="US DOE Joint Genome Institute (JGI-PGF)"/>
            <person name="Lucas S."/>
            <person name="Copeland A."/>
            <person name="Lapidus A."/>
            <person name="Bruce D."/>
            <person name="Goodwin L."/>
            <person name="Pitluck S."/>
            <person name="Kyrpides N."/>
            <person name="Mavromatis K."/>
            <person name="Ivanova N."/>
            <person name="Munk A.C."/>
            <person name="Brettin T."/>
            <person name="Detter J.C."/>
            <person name="Han C."/>
            <person name="Tapia R."/>
            <person name="Land M."/>
            <person name="Hauser L."/>
            <person name="Markowitz V."/>
            <person name="Cheng J.-F."/>
            <person name="Hugenholtz P."/>
            <person name="Woyke T."/>
            <person name="Wu D."/>
            <person name="Gronow S."/>
            <person name="Wellnitz S."/>
            <person name="Brambilla E."/>
            <person name="Klenk H.-P."/>
            <person name="Eisen J.A."/>
        </authorList>
    </citation>
    <scope>NUCLEOTIDE SEQUENCE</scope>
    <source>
        <strain>WB4</strain>
    </source>
</reference>
<proteinExistence type="predicted"/>
<dbReference type="Pfam" id="PF14127">
    <property type="entry name" value="DUF4294"/>
    <property type="match status" value="1"/>
</dbReference>
<keyword evidence="1" id="KW-0812">Transmembrane</keyword>
<reference evidence="2 3" key="2">
    <citation type="journal article" date="2011" name="Stand. Genomic Sci.">
        <title>Complete genome sequence of Paludibacter propionicigenes type strain (WB4).</title>
        <authorList>
            <person name="Gronow S."/>
            <person name="Munk C."/>
            <person name="Lapidus A."/>
            <person name="Nolan M."/>
            <person name="Lucas S."/>
            <person name="Hammon N."/>
            <person name="Deshpande S."/>
            <person name="Cheng J.F."/>
            <person name="Tapia R."/>
            <person name="Han C."/>
            <person name="Goodwin L."/>
            <person name="Pitluck S."/>
            <person name="Liolios K."/>
            <person name="Ivanova N."/>
            <person name="Mavromatis K."/>
            <person name="Mikhailova N."/>
            <person name="Pati A."/>
            <person name="Chen A."/>
            <person name="Palaniappan K."/>
            <person name="Land M."/>
            <person name="Hauser L."/>
            <person name="Chang Y.J."/>
            <person name="Jeffries C.D."/>
            <person name="Brambilla E."/>
            <person name="Rohde M."/>
            <person name="Goker M."/>
            <person name="Detter J.C."/>
            <person name="Woyke T."/>
            <person name="Bristow J."/>
            <person name="Eisen J.A."/>
            <person name="Markowitz V."/>
            <person name="Hugenholtz P."/>
            <person name="Kyrpides N.C."/>
            <person name="Klenk H.P."/>
        </authorList>
    </citation>
    <scope>NUCLEOTIDE SEQUENCE [LARGE SCALE GENOMIC DNA]</scope>
    <source>
        <strain evidence="3">DSM 17365 / JCM 13257 / WB4</strain>
    </source>
</reference>
<dbReference type="Proteomes" id="UP000008718">
    <property type="component" value="Chromosome"/>
</dbReference>
<dbReference type="RefSeq" id="WP_013443961.1">
    <property type="nucleotide sequence ID" value="NC_014734.1"/>
</dbReference>
<evidence type="ECO:0008006" key="4">
    <source>
        <dbReference type="Google" id="ProtNLM"/>
    </source>
</evidence>
<dbReference type="OrthoDB" id="1491885at2"/>
<protein>
    <recommendedName>
        <fullName evidence="4">DUF4294 domain-containing protein</fullName>
    </recommendedName>
</protein>
<evidence type="ECO:0000313" key="3">
    <source>
        <dbReference type="Proteomes" id="UP000008718"/>
    </source>
</evidence>